<keyword evidence="1" id="KW-0472">Membrane</keyword>
<evidence type="ECO:0000313" key="3">
    <source>
        <dbReference type="Proteomes" id="UP001168540"/>
    </source>
</evidence>
<dbReference type="RefSeq" id="WP_289830049.1">
    <property type="nucleotide sequence ID" value="NZ_JAUEDK010000017.1"/>
</dbReference>
<organism evidence="2 3">
    <name type="scientific">Crenobacter oryzisoli</name>
    <dbReference type="NCBI Taxonomy" id="3056844"/>
    <lineage>
        <taxon>Bacteria</taxon>
        <taxon>Pseudomonadati</taxon>
        <taxon>Pseudomonadota</taxon>
        <taxon>Betaproteobacteria</taxon>
        <taxon>Neisseriales</taxon>
        <taxon>Neisseriaceae</taxon>
        <taxon>Crenobacter</taxon>
    </lineage>
</organism>
<comment type="caution">
    <text evidence="2">The sequence shown here is derived from an EMBL/GenBank/DDBJ whole genome shotgun (WGS) entry which is preliminary data.</text>
</comment>
<sequence>MKTLRKQGGWYNGLMMFAIVIAIVVFAAQPWILLAMLVTLGVVYALQLLSQGIEHWRHHHKPPGHAH</sequence>
<gene>
    <name evidence="2" type="ORF">QU481_11105</name>
</gene>
<feature type="transmembrane region" description="Helical" evidence="1">
    <location>
        <begin position="9"/>
        <end position="26"/>
    </location>
</feature>
<keyword evidence="1" id="KW-1133">Transmembrane helix</keyword>
<keyword evidence="1" id="KW-0812">Transmembrane</keyword>
<dbReference type="Proteomes" id="UP001168540">
    <property type="component" value="Unassembled WGS sequence"/>
</dbReference>
<evidence type="ECO:0000256" key="1">
    <source>
        <dbReference type="SAM" id="Phobius"/>
    </source>
</evidence>
<dbReference type="EMBL" id="JAUEDK010000017">
    <property type="protein sequence ID" value="MDN0075439.1"/>
    <property type="molecule type" value="Genomic_DNA"/>
</dbReference>
<keyword evidence="3" id="KW-1185">Reference proteome</keyword>
<protein>
    <submittedName>
        <fullName evidence="2">Uncharacterized protein</fullName>
    </submittedName>
</protein>
<reference evidence="2" key="1">
    <citation type="submission" date="2023-06" db="EMBL/GenBank/DDBJ databases">
        <authorList>
            <person name="Zhang S."/>
        </authorList>
    </citation>
    <scope>NUCLEOTIDE SEQUENCE</scope>
    <source>
        <strain evidence="2">SG2303</strain>
    </source>
</reference>
<name>A0ABT7XNR7_9NEIS</name>
<accession>A0ABT7XNR7</accession>
<proteinExistence type="predicted"/>
<evidence type="ECO:0000313" key="2">
    <source>
        <dbReference type="EMBL" id="MDN0075439.1"/>
    </source>
</evidence>